<name>A0A6J7GQI3_9ZZZZ</name>
<evidence type="ECO:0000313" key="2">
    <source>
        <dbReference type="EMBL" id="CAB4905639.1"/>
    </source>
</evidence>
<protein>
    <submittedName>
        <fullName evidence="2">Unannotated protein</fullName>
    </submittedName>
</protein>
<keyword evidence="1" id="KW-1133">Transmembrane helix</keyword>
<accession>A0A6J7GQI3</accession>
<evidence type="ECO:0000256" key="1">
    <source>
        <dbReference type="SAM" id="Phobius"/>
    </source>
</evidence>
<proteinExistence type="predicted"/>
<dbReference type="EMBL" id="CAFBMK010000034">
    <property type="protein sequence ID" value="CAB4905639.1"/>
    <property type="molecule type" value="Genomic_DNA"/>
</dbReference>
<dbReference type="AlphaFoldDB" id="A0A6J7GQI3"/>
<sequence length="135" mass="15272">MLWHRFSPHVNRPVLHLKLFTDGQLLPVVGLVLFGTMYMYGGLGSFLLRFAGGLVILLPVAVMALDNRSGQTLRLMWFGWKEWNQKPGVYDQSADDLEIEPYVLTVDPEELAREANSRNQLVDVATLFDPAPEND</sequence>
<feature type="transmembrane region" description="Helical" evidence="1">
    <location>
        <begin position="46"/>
        <end position="65"/>
    </location>
</feature>
<reference evidence="2" key="1">
    <citation type="submission" date="2020-05" db="EMBL/GenBank/DDBJ databases">
        <authorList>
            <person name="Chiriac C."/>
            <person name="Salcher M."/>
            <person name="Ghai R."/>
            <person name="Kavagutti S V."/>
        </authorList>
    </citation>
    <scope>NUCLEOTIDE SEQUENCE</scope>
</reference>
<gene>
    <name evidence="2" type="ORF">UFOPK3564_00862</name>
</gene>
<organism evidence="2">
    <name type="scientific">freshwater metagenome</name>
    <dbReference type="NCBI Taxonomy" id="449393"/>
    <lineage>
        <taxon>unclassified sequences</taxon>
        <taxon>metagenomes</taxon>
        <taxon>ecological metagenomes</taxon>
    </lineage>
</organism>
<keyword evidence="1" id="KW-0812">Transmembrane</keyword>
<feature type="transmembrane region" description="Helical" evidence="1">
    <location>
        <begin position="20"/>
        <end position="40"/>
    </location>
</feature>
<keyword evidence="1" id="KW-0472">Membrane</keyword>